<reference evidence="5 6" key="1">
    <citation type="submission" date="2019-08" db="EMBL/GenBank/DDBJ databases">
        <title>In-depth cultivation of the pig gut microbiome towards novel bacterial diversity and tailored functional studies.</title>
        <authorList>
            <person name="Wylensek D."/>
            <person name="Hitch T.C.A."/>
            <person name="Clavel T."/>
        </authorList>
    </citation>
    <scope>NUCLEOTIDE SEQUENCE [LARGE SCALE GENOMIC DNA]</scope>
    <source>
        <strain evidence="5 6">WCA-389-WT-5B</strain>
    </source>
</reference>
<dbReference type="GO" id="GO:0009295">
    <property type="term" value="C:nucleoid"/>
    <property type="evidence" value="ECO:0007669"/>
    <property type="project" value="TreeGrafter"/>
</dbReference>
<evidence type="ECO:0000313" key="5">
    <source>
        <dbReference type="EMBL" id="MSS82341.1"/>
    </source>
</evidence>
<proteinExistence type="predicted"/>
<organism evidence="5 6">
    <name type="scientific">Acidaminococcus fermentans</name>
    <dbReference type="NCBI Taxonomy" id="905"/>
    <lineage>
        <taxon>Bacteria</taxon>
        <taxon>Bacillati</taxon>
        <taxon>Bacillota</taxon>
        <taxon>Negativicutes</taxon>
        <taxon>Acidaminococcales</taxon>
        <taxon>Acidaminococcaceae</taxon>
        <taxon>Acidaminococcus</taxon>
    </lineage>
</organism>
<dbReference type="SUPFAM" id="SSF50249">
    <property type="entry name" value="Nucleic acid-binding proteins"/>
    <property type="match status" value="1"/>
</dbReference>
<sequence length="128" mass="14510">MSDVKMLIRLTADPQLRKTKGSGKSVLSFQGAINRRKDRNGNERADFPSFVAWEKKAEAIAQYVKKGDRLLVEGDITTHSYEKDGEKRKSTYITVRDITFIESRKKENSQGSSGPMDTFGDDFDNIPF</sequence>
<dbReference type="Pfam" id="PF00436">
    <property type="entry name" value="SSB"/>
    <property type="match status" value="1"/>
</dbReference>
<dbReference type="PIRSF" id="PIRSF002070">
    <property type="entry name" value="SSB"/>
    <property type="match status" value="1"/>
</dbReference>
<gene>
    <name evidence="5" type="ORF">FX155_07015</name>
</gene>
<feature type="region of interest" description="Disordered" evidence="4">
    <location>
        <begin position="18"/>
        <end position="44"/>
    </location>
</feature>
<name>A0A6N7VYY7_ACIFE</name>
<protein>
    <recommendedName>
        <fullName evidence="2 3">Single-stranded DNA-binding protein</fullName>
    </recommendedName>
</protein>
<evidence type="ECO:0000256" key="4">
    <source>
        <dbReference type="SAM" id="MobiDB-lite"/>
    </source>
</evidence>
<dbReference type="GO" id="GO:0006260">
    <property type="term" value="P:DNA replication"/>
    <property type="evidence" value="ECO:0007669"/>
    <property type="project" value="InterPro"/>
</dbReference>
<dbReference type="GO" id="GO:0003697">
    <property type="term" value="F:single-stranded DNA binding"/>
    <property type="evidence" value="ECO:0007669"/>
    <property type="project" value="InterPro"/>
</dbReference>
<accession>A0A6N7VYY7</accession>
<dbReference type="CDD" id="cd04496">
    <property type="entry name" value="SSB_OBF"/>
    <property type="match status" value="1"/>
</dbReference>
<dbReference type="NCBIfam" id="TIGR00621">
    <property type="entry name" value="ssb"/>
    <property type="match status" value="1"/>
</dbReference>
<dbReference type="InterPro" id="IPR000424">
    <property type="entry name" value="Primosome_PriB/ssb"/>
</dbReference>
<dbReference type="AlphaFoldDB" id="A0A6N7VYY7"/>
<comment type="caution">
    <text evidence="5">The sequence shown here is derived from an EMBL/GenBank/DDBJ whole genome shotgun (WGS) entry which is preliminary data.</text>
</comment>
<dbReference type="PANTHER" id="PTHR10302:SF27">
    <property type="entry name" value="SINGLE-STRANDED DNA-BINDING PROTEIN"/>
    <property type="match status" value="1"/>
</dbReference>
<evidence type="ECO:0000256" key="3">
    <source>
        <dbReference type="RuleBase" id="RU000524"/>
    </source>
</evidence>
<dbReference type="Gene3D" id="2.40.50.140">
    <property type="entry name" value="Nucleic acid-binding proteins"/>
    <property type="match status" value="1"/>
</dbReference>
<feature type="compositionally biased region" description="Acidic residues" evidence="4">
    <location>
        <begin position="119"/>
        <end position="128"/>
    </location>
</feature>
<dbReference type="PANTHER" id="PTHR10302">
    <property type="entry name" value="SINGLE-STRANDED DNA-BINDING PROTEIN"/>
    <property type="match status" value="1"/>
</dbReference>
<evidence type="ECO:0000313" key="6">
    <source>
        <dbReference type="Proteomes" id="UP000441455"/>
    </source>
</evidence>
<dbReference type="RefSeq" id="WP_154488209.1">
    <property type="nucleotide sequence ID" value="NZ_VULN01000009.1"/>
</dbReference>
<dbReference type="InterPro" id="IPR012340">
    <property type="entry name" value="NA-bd_OB-fold"/>
</dbReference>
<feature type="region of interest" description="Disordered" evidence="4">
    <location>
        <begin position="104"/>
        <end position="128"/>
    </location>
</feature>
<evidence type="ECO:0000256" key="1">
    <source>
        <dbReference type="ARBA" id="ARBA00023125"/>
    </source>
</evidence>
<evidence type="ECO:0000256" key="2">
    <source>
        <dbReference type="PIRNR" id="PIRNR002070"/>
    </source>
</evidence>
<dbReference type="PROSITE" id="PS50935">
    <property type="entry name" value="SSB"/>
    <property type="match status" value="1"/>
</dbReference>
<dbReference type="Proteomes" id="UP000441455">
    <property type="component" value="Unassembled WGS sequence"/>
</dbReference>
<dbReference type="InterPro" id="IPR011344">
    <property type="entry name" value="ssDNA-bd"/>
</dbReference>
<dbReference type="OrthoDB" id="9809878at2"/>
<dbReference type="EMBL" id="VULN01000009">
    <property type="protein sequence ID" value="MSS82341.1"/>
    <property type="molecule type" value="Genomic_DNA"/>
</dbReference>
<keyword evidence="1 2" id="KW-0238">DNA-binding</keyword>